<dbReference type="EMBL" id="KQ978274">
    <property type="protein sequence ID" value="KYM95707.1"/>
    <property type="molecule type" value="Genomic_DNA"/>
</dbReference>
<gene>
    <name evidence="1" type="ORF">ALC62_13613</name>
</gene>
<proteinExistence type="predicted"/>
<accession>A0A151I9M2</accession>
<dbReference type="AlphaFoldDB" id="A0A151I9M2"/>
<dbReference type="PANTHER" id="PTHR31912:SF36">
    <property type="entry name" value="C2H2-TYPE DOMAIN-CONTAINING PROTEIN"/>
    <property type="match status" value="1"/>
</dbReference>
<name>A0A151I9M2_9HYME</name>
<evidence type="ECO:0000313" key="1">
    <source>
        <dbReference type="EMBL" id="KYM95707.1"/>
    </source>
</evidence>
<evidence type="ECO:0000313" key="2">
    <source>
        <dbReference type="Proteomes" id="UP000078542"/>
    </source>
</evidence>
<protein>
    <submittedName>
        <fullName evidence="1">Uncharacterized protein</fullName>
    </submittedName>
</protein>
<dbReference type="PANTHER" id="PTHR31912">
    <property type="entry name" value="IP13529P"/>
    <property type="match status" value="1"/>
</dbReference>
<keyword evidence="2" id="KW-1185">Reference proteome</keyword>
<dbReference type="Proteomes" id="UP000078542">
    <property type="component" value="Unassembled WGS sequence"/>
</dbReference>
<reference evidence="1 2" key="1">
    <citation type="submission" date="2016-03" db="EMBL/GenBank/DDBJ databases">
        <title>Cyphomyrmex costatus WGS genome.</title>
        <authorList>
            <person name="Nygaard S."/>
            <person name="Hu H."/>
            <person name="Boomsma J."/>
            <person name="Zhang G."/>
        </authorList>
    </citation>
    <scope>NUCLEOTIDE SEQUENCE [LARGE SCALE GENOMIC DNA]</scope>
    <source>
        <strain evidence="1">MS0001</strain>
        <tissue evidence="1">Whole body</tissue>
    </source>
</reference>
<organism evidence="1 2">
    <name type="scientific">Cyphomyrmex costatus</name>
    <dbReference type="NCBI Taxonomy" id="456900"/>
    <lineage>
        <taxon>Eukaryota</taxon>
        <taxon>Metazoa</taxon>
        <taxon>Ecdysozoa</taxon>
        <taxon>Arthropoda</taxon>
        <taxon>Hexapoda</taxon>
        <taxon>Insecta</taxon>
        <taxon>Pterygota</taxon>
        <taxon>Neoptera</taxon>
        <taxon>Endopterygota</taxon>
        <taxon>Hymenoptera</taxon>
        <taxon>Apocrita</taxon>
        <taxon>Aculeata</taxon>
        <taxon>Formicoidea</taxon>
        <taxon>Formicidae</taxon>
        <taxon>Myrmicinae</taxon>
        <taxon>Cyphomyrmex</taxon>
    </lineage>
</organism>
<sequence length="849" mass="98195">MENCDEAHEDLNYYLYISIVRIIARLQSKGSMTNTIMNNFLDELEQIVLSLASSLKTKVLKYFKAKNAIENPEVVELLSNFDFENPFDNFRTLKNQIKALKTCCGYIEPIEIPLGYRMENVLDSETGTYIPKLVLETYQYIPIIDTLKLILSNAEVRKAILSEQPSKNDILASFVDGDHFKSQPFFHINSHALRNFSVASISATGMKGDCCINKSRYFHICKNKIFDVMHDILCGVGPMILKLVLHHYICTSRKFTIDYLNSKIASFQYGFVENKNKPSANFPMYMLQKNDYLLSQKAMQMWVLLRAFPFIVAEKIDKGNEHMDLILLLLRIMEIALAPRVTRSLMPYLQVLTKDLTDMFRKLFPHINVINKFHHIIHYSDCILWAGPLRCYFCIRFEAKHAEIKLRAQNVHNFKNPPKTLIRICQCVQSSKWGIGDVKLERVQTLGGKTFHVQEIQSREFLLELGYEDMDNVFKCKNIKINGVEFRTGLFVCLEAAVKQRKNLPLFGKIIEILFLEENEVYFLINPYKTTNFDPHFNAFCIEVEASEHALLFITVSSFAHFQPFNQQSSQITNKTMSSINRVEVLSIKDMLRCQSQQLSTLSFCKENLQPNLNAFSRYGTVKKTLENHVQGISVLNAALKGSFNESHRKALVRIVVAELEHYFDPKTRQGFIEYRLWTIRAKLSPKNKKYSALAIKRKAQCLKESPTASDHNKELIKLCLQETFPNRRQWIIHSGPTISSIFETYPRLLDYHGEMIEQDFVSIYPNCTDKFVAKFPSIYANKILTYATENRPDVIKKIENLFVNDDAFQALIVLSLLLPPLNSSRKKGVQSKKNDRKRVILSFFILFK</sequence>